<dbReference type="SUPFAM" id="SSF46955">
    <property type="entry name" value="Putative DNA-binding domain"/>
    <property type="match status" value="1"/>
</dbReference>
<protein>
    <submittedName>
        <fullName evidence="3">Methyltransferase domain-containing protein</fullName>
    </submittedName>
</protein>
<dbReference type="Pfam" id="PF08241">
    <property type="entry name" value="Methyltransf_11"/>
    <property type="match status" value="1"/>
</dbReference>
<keyword evidence="4" id="KW-1185">Reference proteome</keyword>
<dbReference type="CDD" id="cd00592">
    <property type="entry name" value="HTH_MerR-like"/>
    <property type="match status" value="1"/>
</dbReference>
<dbReference type="Gene3D" id="1.10.1660.10">
    <property type="match status" value="1"/>
</dbReference>
<dbReference type="GO" id="GO:0003677">
    <property type="term" value="F:DNA binding"/>
    <property type="evidence" value="ECO:0007669"/>
    <property type="project" value="UniProtKB-KW"/>
</dbReference>
<dbReference type="GO" id="GO:0008757">
    <property type="term" value="F:S-adenosylmethionine-dependent methyltransferase activity"/>
    <property type="evidence" value="ECO:0007669"/>
    <property type="project" value="InterPro"/>
</dbReference>
<keyword evidence="3" id="KW-0808">Transferase</keyword>
<dbReference type="EMBL" id="SIRE01000027">
    <property type="protein sequence ID" value="TBL71190.1"/>
    <property type="molecule type" value="Genomic_DNA"/>
</dbReference>
<dbReference type="InterPro" id="IPR029063">
    <property type="entry name" value="SAM-dependent_MTases_sf"/>
</dbReference>
<gene>
    <name evidence="3" type="ORF">EYB31_30905</name>
</gene>
<dbReference type="PANTHER" id="PTHR30204:SF93">
    <property type="entry name" value="HTH MERR-TYPE DOMAIN-CONTAINING PROTEIN"/>
    <property type="match status" value="1"/>
</dbReference>
<dbReference type="GO" id="GO:0032259">
    <property type="term" value="P:methylation"/>
    <property type="evidence" value="ECO:0007669"/>
    <property type="project" value="UniProtKB-KW"/>
</dbReference>
<dbReference type="AlphaFoldDB" id="A0A4Q9DG67"/>
<proteinExistence type="predicted"/>
<dbReference type="GO" id="GO:0003700">
    <property type="term" value="F:DNA-binding transcription factor activity"/>
    <property type="evidence" value="ECO:0007669"/>
    <property type="project" value="InterPro"/>
</dbReference>
<comment type="caution">
    <text evidence="3">The sequence shown here is derived from an EMBL/GenBank/DDBJ whole genome shotgun (WGS) entry which is preliminary data.</text>
</comment>
<evidence type="ECO:0000259" key="2">
    <source>
        <dbReference type="PROSITE" id="PS50937"/>
    </source>
</evidence>
<keyword evidence="1" id="KW-0238">DNA-binding</keyword>
<dbReference type="PRINTS" id="PR00040">
    <property type="entry name" value="HTHMERR"/>
</dbReference>
<name>A0A4Q9DG67_9BACL</name>
<dbReference type="PANTHER" id="PTHR30204">
    <property type="entry name" value="REDOX-CYCLING DRUG-SENSING TRANSCRIPTIONAL ACTIVATOR SOXR"/>
    <property type="match status" value="1"/>
</dbReference>
<dbReference type="PROSITE" id="PS50937">
    <property type="entry name" value="HTH_MERR_2"/>
    <property type="match status" value="1"/>
</dbReference>
<dbReference type="SUPFAM" id="SSF53335">
    <property type="entry name" value="S-adenosyl-L-methionine-dependent methyltransferases"/>
    <property type="match status" value="1"/>
</dbReference>
<dbReference type="RefSeq" id="WP_131017369.1">
    <property type="nucleotide sequence ID" value="NZ_SIRE01000027.1"/>
</dbReference>
<dbReference type="CDD" id="cd02440">
    <property type="entry name" value="AdoMet_MTases"/>
    <property type="match status" value="1"/>
</dbReference>
<keyword evidence="3" id="KW-0489">Methyltransferase</keyword>
<dbReference type="InterPro" id="IPR047057">
    <property type="entry name" value="MerR_fam"/>
</dbReference>
<dbReference type="OrthoDB" id="465705at2"/>
<dbReference type="Gene3D" id="3.40.50.150">
    <property type="entry name" value="Vaccinia Virus protein VP39"/>
    <property type="match status" value="1"/>
</dbReference>
<evidence type="ECO:0000256" key="1">
    <source>
        <dbReference type="ARBA" id="ARBA00023125"/>
    </source>
</evidence>
<dbReference type="InterPro" id="IPR009061">
    <property type="entry name" value="DNA-bd_dom_put_sf"/>
</dbReference>
<dbReference type="InterPro" id="IPR000551">
    <property type="entry name" value="MerR-type_HTH_dom"/>
</dbReference>
<dbReference type="SMART" id="SM00422">
    <property type="entry name" value="HTH_MERR"/>
    <property type="match status" value="1"/>
</dbReference>
<dbReference type="Proteomes" id="UP000293142">
    <property type="component" value="Unassembled WGS sequence"/>
</dbReference>
<organism evidence="3 4">
    <name type="scientific">Paenibacillus thalictri</name>
    <dbReference type="NCBI Taxonomy" id="2527873"/>
    <lineage>
        <taxon>Bacteria</taxon>
        <taxon>Bacillati</taxon>
        <taxon>Bacillota</taxon>
        <taxon>Bacilli</taxon>
        <taxon>Bacillales</taxon>
        <taxon>Paenibacillaceae</taxon>
        <taxon>Paenibacillus</taxon>
    </lineage>
</organism>
<sequence length="348" mass="39203">MKIHEVAQRLGLTPRTIRFYEEKGLLSPSKLPHSGYREFSESDVWRLASIASLREVGMRLEDIGRLLGQMEQDNPDEVRHLLELQRSAMFSQWLQLKEMIGTLDRIIEENAAAADPSRLHWGQQLHKLTDSLGELKERRSRWIDRWNFDGLPALPGSTSPDLRSHVPPEQEYERALEMAVQWVGPRSGEAGLDVGTGTGELARRCIRKGAAMVGVDQSRRMLSHCRDKLPELTTRLGNLLALPCFDAQYDFVVSSFALHHLSGDQHPLALAEMDRVLKPRGRLCIVDFMNEEDGLRTGAGTTETFGADEENPAVRERLVSILQAWGYVTIQQSVEGATHIVYAVKTNT</sequence>
<reference evidence="3 4" key="1">
    <citation type="submission" date="2019-02" db="EMBL/GenBank/DDBJ databases">
        <title>Paenibacillus sp. nov., isolated from surface-sterilized tissue of Thalictrum simplex L.</title>
        <authorList>
            <person name="Tuo L."/>
        </authorList>
    </citation>
    <scope>NUCLEOTIDE SEQUENCE [LARGE SCALE GENOMIC DNA]</scope>
    <source>
        <strain evidence="3 4">N2SHLJ1</strain>
    </source>
</reference>
<dbReference type="InterPro" id="IPR013216">
    <property type="entry name" value="Methyltransf_11"/>
</dbReference>
<evidence type="ECO:0000313" key="4">
    <source>
        <dbReference type="Proteomes" id="UP000293142"/>
    </source>
</evidence>
<feature type="domain" description="HTH merR-type" evidence="2">
    <location>
        <begin position="1"/>
        <end position="69"/>
    </location>
</feature>
<dbReference type="Pfam" id="PF13411">
    <property type="entry name" value="MerR_1"/>
    <property type="match status" value="1"/>
</dbReference>
<accession>A0A4Q9DG67</accession>
<evidence type="ECO:0000313" key="3">
    <source>
        <dbReference type="EMBL" id="TBL71190.1"/>
    </source>
</evidence>